<dbReference type="RefSeq" id="WP_267646182.1">
    <property type="nucleotide sequence ID" value="NZ_JANHGR010000001.1"/>
</dbReference>
<accession>A0ABD6BRK6</accession>
<comment type="subcellular location">
    <subcellularLocation>
        <location evidence="1">Membrane</location>
        <topology evidence="1">Multi-pass membrane protein</topology>
    </subcellularLocation>
</comment>
<dbReference type="InterPro" id="IPR035952">
    <property type="entry name" value="Rhomboid-like_sf"/>
</dbReference>
<dbReference type="GO" id="GO:0016020">
    <property type="term" value="C:membrane"/>
    <property type="evidence" value="ECO:0007669"/>
    <property type="project" value="UniProtKB-SubCell"/>
</dbReference>
<feature type="transmembrane region" description="Helical" evidence="6">
    <location>
        <begin position="400"/>
        <end position="423"/>
    </location>
</feature>
<evidence type="ECO:0000256" key="6">
    <source>
        <dbReference type="SAM" id="Phobius"/>
    </source>
</evidence>
<gene>
    <name evidence="7" type="ORF">ACFSAU_06880</name>
</gene>
<evidence type="ECO:0000256" key="4">
    <source>
        <dbReference type="ARBA" id="ARBA00023136"/>
    </source>
</evidence>
<dbReference type="GO" id="GO:0006508">
    <property type="term" value="P:proteolysis"/>
    <property type="evidence" value="ECO:0007669"/>
    <property type="project" value="UniProtKB-KW"/>
</dbReference>
<protein>
    <submittedName>
        <fullName evidence="7">Rhomboid family intramembrane serine protease</fullName>
    </submittedName>
</protein>
<feature type="transmembrane region" description="Helical" evidence="6">
    <location>
        <begin position="50"/>
        <end position="72"/>
    </location>
</feature>
<sequence>MALPPVVPLQFGALPTQLQRVFVVVALLAGAAVALGLDDGRLYTRLRERFVLGVPWGTLVTVLGVLAVYLFLQGGYWHWRRPLVIPFRAWSYLEPLGMLVAGFAHAGPGHLLGNLFGALTLAPIVEYTIGHYPSDERAVDAAPPSALPGRLAAAWRTPWVRAFVVLPLAVAALGVLLTLFTIGAVIGFSGVVFAFAGFALVRYPLATVLALVASDVLNLLYNALQNPTITASGRSRFVTPWWADIAIQGHAIGLLAGVVCCVLLLRARDESLPSATRLWAGALLLATSQSLWAVYWYRGSTEYVLFRAVGLGIVALASILIVVAVAGPERPLWSFTDRQSSPEDPTGTTDGGDPASPDDPSSDAGPIDDGGEGGPAKDYGDPEEDPPGEQRLRDLSARQVGLASLIVMAALLSGPAVAVNLVATDGGLPGEPTTVRGYEVTYAEGIPDGLVSAIPFTAFGETTQVTTSGVIVANDDRQIWQTVVPKGRLAANGRATVVVGGVGWRDSVTAIRQGWTAVGGGTAYRVALDDGDERRTVYLSGAAQADPRIAGQNVSVAAGADSFYLLVTHENTTLREPLPGRNESVTVRNVTFRGDGSRVVAFHEGTRVTVLRAERYN</sequence>
<dbReference type="GO" id="GO:0008233">
    <property type="term" value="F:peptidase activity"/>
    <property type="evidence" value="ECO:0007669"/>
    <property type="project" value="UniProtKB-KW"/>
</dbReference>
<keyword evidence="2 6" id="KW-0812">Transmembrane</keyword>
<evidence type="ECO:0000256" key="2">
    <source>
        <dbReference type="ARBA" id="ARBA00022692"/>
    </source>
</evidence>
<feature type="transmembrane region" description="Helical" evidence="6">
    <location>
        <begin position="163"/>
        <end position="196"/>
    </location>
</feature>
<keyword evidence="7" id="KW-0645">Protease</keyword>
<organism evidence="7 8">
    <name type="scientific">Halolamina litorea</name>
    <dbReference type="NCBI Taxonomy" id="1515593"/>
    <lineage>
        <taxon>Archaea</taxon>
        <taxon>Methanobacteriati</taxon>
        <taxon>Methanobacteriota</taxon>
        <taxon>Stenosarchaea group</taxon>
        <taxon>Halobacteria</taxon>
        <taxon>Halobacteriales</taxon>
        <taxon>Haloferacaceae</taxon>
    </lineage>
</organism>
<evidence type="ECO:0000313" key="7">
    <source>
        <dbReference type="EMBL" id="MFD1567212.1"/>
    </source>
</evidence>
<keyword evidence="8" id="KW-1185">Reference proteome</keyword>
<comment type="caution">
    <text evidence="7">The sequence shown here is derived from an EMBL/GenBank/DDBJ whole genome shotgun (WGS) entry which is preliminary data.</text>
</comment>
<feature type="transmembrane region" description="Helical" evidence="6">
    <location>
        <begin position="20"/>
        <end position="38"/>
    </location>
</feature>
<feature type="region of interest" description="Disordered" evidence="5">
    <location>
        <begin position="333"/>
        <end position="390"/>
    </location>
</feature>
<evidence type="ECO:0000256" key="5">
    <source>
        <dbReference type="SAM" id="MobiDB-lite"/>
    </source>
</evidence>
<dbReference type="Gene3D" id="1.20.1540.10">
    <property type="entry name" value="Rhomboid-like"/>
    <property type="match status" value="1"/>
</dbReference>
<dbReference type="AlphaFoldDB" id="A0ABD6BRK6"/>
<evidence type="ECO:0000256" key="3">
    <source>
        <dbReference type="ARBA" id="ARBA00022989"/>
    </source>
</evidence>
<evidence type="ECO:0000256" key="1">
    <source>
        <dbReference type="ARBA" id="ARBA00004141"/>
    </source>
</evidence>
<keyword evidence="3 6" id="KW-1133">Transmembrane helix</keyword>
<feature type="compositionally biased region" description="Low complexity" evidence="5">
    <location>
        <begin position="342"/>
        <end position="367"/>
    </location>
</feature>
<evidence type="ECO:0000313" key="8">
    <source>
        <dbReference type="Proteomes" id="UP001597139"/>
    </source>
</evidence>
<proteinExistence type="predicted"/>
<feature type="transmembrane region" description="Helical" evidence="6">
    <location>
        <begin position="303"/>
        <end position="326"/>
    </location>
</feature>
<keyword evidence="4 6" id="KW-0472">Membrane</keyword>
<dbReference type="Proteomes" id="UP001597139">
    <property type="component" value="Unassembled WGS sequence"/>
</dbReference>
<feature type="transmembrane region" description="Helical" evidence="6">
    <location>
        <begin position="277"/>
        <end position="297"/>
    </location>
</feature>
<keyword evidence="7" id="KW-0378">Hydrolase</keyword>
<dbReference type="SUPFAM" id="SSF144091">
    <property type="entry name" value="Rhomboid-like"/>
    <property type="match status" value="1"/>
</dbReference>
<name>A0ABD6BRK6_9EURY</name>
<feature type="transmembrane region" description="Helical" evidence="6">
    <location>
        <begin position="241"/>
        <end position="265"/>
    </location>
</feature>
<reference evidence="7 8" key="1">
    <citation type="journal article" date="2019" name="Int. J. Syst. Evol. Microbiol.">
        <title>The Global Catalogue of Microorganisms (GCM) 10K type strain sequencing project: providing services to taxonomists for standard genome sequencing and annotation.</title>
        <authorList>
            <consortium name="The Broad Institute Genomics Platform"/>
            <consortium name="The Broad Institute Genome Sequencing Center for Infectious Disease"/>
            <person name="Wu L."/>
            <person name="Ma J."/>
        </authorList>
    </citation>
    <scope>NUCLEOTIDE SEQUENCE [LARGE SCALE GENOMIC DNA]</scope>
    <source>
        <strain evidence="7 8">CGMCC 1.12859</strain>
    </source>
</reference>
<dbReference type="EMBL" id="JBHUCZ010000003">
    <property type="protein sequence ID" value="MFD1567212.1"/>
    <property type="molecule type" value="Genomic_DNA"/>
</dbReference>